<dbReference type="Proteomes" id="UP000058074">
    <property type="component" value="Chromosome"/>
</dbReference>
<proteinExistence type="predicted"/>
<dbReference type="EMBL" id="CP012700">
    <property type="protein sequence ID" value="ALH79805.1"/>
    <property type="molecule type" value="Genomic_DNA"/>
</dbReference>
<name>A0A0N9UVW3_SPHMC</name>
<reference evidence="1 2" key="1">
    <citation type="journal article" date="2015" name="Genome Announc.">
        <title>Complete Genome Sequence of Polypropylene Glycol- and Polyethylene Glycol-Degrading Sphingopyxis macrogoltabida Strain EY-1.</title>
        <authorList>
            <person name="Ohtsubo Y."/>
            <person name="Nagata Y."/>
            <person name="Numata M."/>
            <person name="Tsuchikane K."/>
            <person name="Hosoyama A."/>
            <person name="Yamazoe A."/>
            <person name="Tsuda M."/>
            <person name="Fujita N."/>
            <person name="Kawai F."/>
        </authorList>
    </citation>
    <scope>NUCLEOTIDE SEQUENCE [LARGE SCALE GENOMIC DNA]</scope>
    <source>
        <strain evidence="1 2">EY-1</strain>
    </source>
</reference>
<evidence type="ECO:0000313" key="1">
    <source>
        <dbReference type="EMBL" id="ALH79805.1"/>
    </source>
</evidence>
<dbReference type="KEGG" id="smag:AN936_05330"/>
<organism evidence="1 2">
    <name type="scientific">Sphingopyxis macrogoltabida</name>
    <name type="common">Sphingomonas macrogoltabidus</name>
    <dbReference type="NCBI Taxonomy" id="33050"/>
    <lineage>
        <taxon>Bacteria</taxon>
        <taxon>Pseudomonadati</taxon>
        <taxon>Pseudomonadota</taxon>
        <taxon>Alphaproteobacteria</taxon>
        <taxon>Sphingomonadales</taxon>
        <taxon>Sphingomonadaceae</taxon>
        <taxon>Sphingopyxis</taxon>
    </lineage>
</organism>
<dbReference type="RefSeq" id="WP_234715750.1">
    <property type="nucleotide sequence ID" value="NZ_CP012700.1"/>
</dbReference>
<dbReference type="AlphaFoldDB" id="A0A0N9UVW3"/>
<gene>
    <name evidence="1" type="ORF">AN936_05330</name>
</gene>
<sequence>MLPKTGKNLHQDKDELAFAAIMAEALTEGLGPTHQAVKIAMRWTGASERSVKHWLAGTHAPRAIHLLGLIRHSDEVLRRLLIASGRRMP</sequence>
<accession>A0A0N9UVW3</accession>
<evidence type="ECO:0008006" key="3">
    <source>
        <dbReference type="Google" id="ProtNLM"/>
    </source>
</evidence>
<evidence type="ECO:0000313" key="2">
    <source>
        <dbReference type="Proteomes" id="UP000058074"/>
    </source>
</evidence>
<protein>
    <recommendedName>
        <fullName evidence="3">XRE family transcriptional regulator</fullName>
    </recommendedName>
</protein>
<dbReference type="PATRIC" id="fig|33050.5.peg.1101"/>